<dbReference type="InterPro" id="IPR001789">
    <property type="entry name" value="Sig_transdc_resp-reg_receiver"/>
</dbReference>
<dbReference type="SUPFAM" id="SSF46689">
    <property type="entry name" value="Homeodomain-like"/>
    <property type="match status" value="1"/>
</dbReference>
<keyword evidence="5" id="KW-0805">Transcription regulation</keyword>
<evidence type="ECO:0000256" key="4">
    <source>
        <dbReference type="ARBA" id="ARBA00023012"/>
    </source>
</evidence>
<dbReference type="PROSITE" id="PS50110">
    <property type="entry name" value="RESPONSE_REGULATORY"/>
    <property type="match status" value="1"/>
</dbReference>
<evidence type="ECO:0000313" key="12">
    <source>
        <dbReference type="Proteomes" id="UP000029500"/>
    </source>
</evidence>
<dbReference type="Gene3D" id="1.10.10.60">
    <property type="entry name" value="Homeodomain-like"/>
    <property type="match status" value="2"/>
</dbReference>
<reference evidence="11 12" key="1">
    <citation type="submission" date="2014-08" db="EMBL/GenBank/DDBJ databases">
        <title>Comparative genomics of the Paenibacillus odorifer group.</title>
        <authorList>
            <person name="den Bakker H.C."/>
            <person name="Tsai Y.-C."/>
            <person name="Martin N."/>
            <person name="Korlach J."/>
            <person name="Wiedmann M."/>
        </authorList>
    </citation>
    <scope>NUCLEOTIDE SEQUENCE [LARGE SCALE GENOMIC DNA]</scope>
    <source>
        <strain evidence="11 12">DSM 15220</strain>
    </source>
</reference>
<dbReference type="AlphaFoldDB" id="A0A089M721"/>
<dbReference type="Gene3D" id="3.40.50.2300">
    <property type="match status" value="1"/>
</dbReference>
<proteinExistence type="predicted"/>
<dbReference type="STRING" id="189425.PGRAT_16265"/>
<dbReference type="PROSITE" id="PS01124">
    <property type="entry name" value="HTH_ARAC_FAMILY_2"/>
    <property type="match status" value="1"/>
</dbReference>
<dbReference type="Proteomes" id="UP000029500">
    <property type="component" value="Chromosome"/>
</dbReference>
<sequence length="520" mass="59339">MRNVLLVDDEPLIVKGMQSIIDWNANHMQIADTARNGVEALAKLDGLSVDLVITDIMMPQMTGLELIREVKVRSPLTKFIILSGYEEFNYVREGITLGVENYLLKPVNIGELEATIKHMQHDWEREEIRQIQMDQSWRILRTNILQRWANETIDAKEFRERAQLLELPLTKSSYCAAALRIVTDLDHGMDDPQFYRPVIAEQCEIIGRTHVPDGCEIICFPDQEGDIIVLFASTGREGEEWQVQSLCGMKQWIASDTGASVWGVKGLSEQSYLGVPQSCKQVKLWLQNHLLGESETIIVTSDNGSEAGQACEKREPVMDQFHKLLRDGKSLEVDRFIDDFFAVPSEDGHPARTPFFNSAIQLMLAAKNLEKTPDYGGVFGPLSRIHTLSGLKRLVKRVVHQTLDTYHATERDYSPHVMAALDFVKNTYKEELSLKTLSQKLDLHPNYLGQLFQQEAGTSFSDYVNQYRIERATHLLLYSDKKTAEVAAEVGFWDTSYFYRQFKKYAGVSPTELRSMYMKK</sequence>
<dbReference type="PRINTS" id="PR00032">
    <property type="entry name" value="HTHARAC"/>
</dbReference>
<dbReference type="KEGG" id="pgm:PGRAT_16265"/>
<dbReference type="PANTHER" id="PTHR42713">
    <property type="entry name" value="HISTIDINE KINASE-RELATED"/>
    <property type="match status" value="1"/>
</dbReference>
<gene>
    <name evidence="11" type="ORF">PGRAT_16265</name>
</gene>
<dbReference type="HOGENOM" id="CLU_000445_5_0_9"/>
<keyword evidence="7" id="KW-0804">Transcription</keyword>
<evidence type="ECO:0000259" key="10">
    <source>
        <dbReference type="PROSITE" id="PS50110"/>
    </source>
</evidence>
<evidence type="ECO:0000256" key="3">
    <source>
        <dbReference type="ARBA" id="ARBA00022553"/>
    </source>
</evidence>
<dbReference type="InterPro" id="IPR011006">
    <property type="entry name" value="CheY-like_superfamily"/>
</dbReference>
<dbReference type="InterPro" id="IPR009057">
    <property type="entry name" value="Homeodomain-like_sf"/>
</dbReference>
<organism evidence="11 12">
    <name type="scientific">Paenibacillus graminis</name>
    <dbReference type="NCBI Taxonomy" id="189425"/>
    <lineage>
        <taxon>Bacteria</taxon>
        <taxon>Bacillati</taxon>
        <taxon>Bacillota</taxon>
        <taxon>Bacilli</taxon>
        <taxon>Bacillales</taxon>
        <taxon>Paenibacillaceae</taxon>
        <taxon>Paenibacillus</taxon>
    </lineage>
</organism>
<dbReference type="OrthoDB" id="342399at2"/>
<evidence type="ECO:0000313" key="11">
    <source>
        <dbReference type="EMBL" id="AIQ69007.1"/>
    </source>
</evidence>
<dbReference type="GO" id="GO:0003700">
    <property type="term" value="F:DNA-binding transcription factor activity"/>
    <property type="evidence" value="ECO:0007669"/>
    <property type="project" value="InterPro"/>
</dbReference>
<dbReference type="PANTHER" id="PTHR42713:SF3">
    <property type="entry name" value="TRANSCRIPTIONAL REGULATORY PROTEIN HPTR"/>
    <property type="match status" value="1"/>
</dbReference>
<dbReference type="GO" id="GO:0005737">
    <property type="term" value="C:cytoplasm"/>
    <property type="evidence" value="ECO:0007669"/>
    <property type="project" value="UniProtKB-SubCell"/>
</dbReference>
<feature type="domain" description="HTH araC/xylS-type" evidence="9">
    <location>
        <begin position="418"/>
        <end position="516"/>
    </location>
</feature>
<dbReference type="eggNOG" id="COG4753">
    <property type="taxonomic scope" value="Bacteria"/>
</dbReference>
<evidence type="ECO:0000256" key="2">
    <source>
        <dbReference type="ARBA" id="ARBA00022490"/>
    </source>
</evidence>
<evidence type="ECO:0000256" key="6">
    <source>
        <dbReference type="ARBA" id="ARBA00023125"/>
    </source>
</evidence>
<dbReference type="InterPro" id="IPR018060">
    <property type="entry name" value="HTH_AraC"/>
</dbReference>
<evidence type="ECO:0000256" key="5">
    <source>
        <dbReference type="ARBA" id="ARBA00023015"/>
    </source>
</evidence>
<keyword evidence="2" id="KW-0963">Cytoplasm</keyword>
<evidence type="ECO:0000259" key="9">
    <source>
        <dbReference type="PROSITE" id="PS01124"/>
    </source>
</evidence>
<dbReference type="eggNOG" id="COG2207">
    <property type="taxonomic scope" value="Bacteria"/>
</dbReference>
<dbReference type="CDD" id="cd17536">
    <property type="entry name" value="REC_YesN-like"/>
    <property type="match status" value="1"/>
</dbReference>
<keyword evidence="6" id="KW-0238">DNA-binding</keyword>
<dbReference type="SMART" id="SM00342">
    <property type="entry name" value="HTH_ARAC"/>
    <property type="match status" value="1"/>
</dbReference>
<evidence type="ECO:0000256" key="1">
    <source>
        <dbReference type="ARBA" id="ARBA00004496"/>
    </source>
</evidence>
<protein>
    <submittedName>
        <fullName evidence="11">AraC family transcriptional regulator</fullName>
    </submittedName>
</protein>
<accession>A0A089M721</accession>
<dbReference type="GO" id="GO:0000160">
    <property type="term" value="P:phosphorelay signal transduction system"/>
    <property type="evidence" value="ECO:0007669"/>
    <property type="project" value="UniProtKB-KW"/>
</dbReference>
<evidence type="ECO:0000256" key="8">
    <source>
        <dbReference type="PROSITE-ProRule" id="PRU00169"/>
    </source>
</evidence>
<dbReference type="SMART" id="SM00448">
    <property type="entry name" value="REC"/>
    <property type="match status" value="1"/>
</dbReference>
<evidence type="ECO:0000256" key="7">
    <source>
        <dbReference type="ARBA" id="ARBA00023163"/>
    </source>
</evidence>
<name>A0A089M721_9BACL</name>
<keyword evidence="12" id="KW-1185">Reference proteome</keyword>
<dbReference type="InterPro" id="IPR020449">
    <property type="entry name" value="Tscrpt_reg_AraC-type_HTH"/>
</dbReference>
<dbReference type="InterPro" id="IPR051552">
    <property type="entry name" value="HptR"/>
</dbReference>
<keyword evidence="4" id="KW-0902">Two-component regulatory system</keyword>
<dbReference type="EMBL" id="CP009287">
    <property type="protein sequence ID" value="AIQ69007.1"/>
    <property type="molecule type" value="Genomic_DNA"/>
</dbReference>
<comment type="subcellular location">
    <subcellularLocation>
        <location evidence="1">Cytoplasm</location>
    </subcellularLocation>
</comment>
<dbReference type="Pfam" id="PF00072">
    <property type="entry name" value="Response_reg"/>
    <property type="match status" value="1"/>
</dbReference>
<dbReference type="SUPFAM" id="SSF52172">
    <property type="entry name" value="CheY-like"/>
    <property type="match status" value="1"/>
</dbReference>
<dbReference type="RefSeq" id="WP_025704642.1">
    <property type="nucleotide sequence ID" value="NZ_CP009287.1"/>
</dbReference>
<keyword evidence="3 8" id="KW-0597">Phosphoprotein</keyword>
<dbReference type="GO" id="GO:0043565">
    <property type="term" value="F:sequence-specific DNA binding"/>
    <property type="evidence" value="ECO:0007669"/>
    <property type="project" value="InterPro"/>
</dbReference>
<dbReference type="Pfam" id="PF12833">
    <property type="entry name" value="HTH_18"/>
    <property type="match status" value="1"/>
</dbReference>
<feature type="domain" description="Response regulatory" evidence="10">
    <location>
        <begin position="3"/>
        <end position="120"/>
    </location>
</feature>
<feature type="modified residue" description="4-aspartylphosphate" evidence="8">
    <location>
        <position position="55"/>
    </location>
</feature>